<accession>A0A2N5J6M6</accession>
<protein>
    <submittedName>
        <fullName evidence="2">Uncharacterized protein</fullName>
    </submittedName>
</protein>
<proteinExistence type="predicted"/>
<comment type="caution">
    <text evidence="2">The sequence shown here is derived from an EMBL/GenBank/DDBJ whole genome shotgun (WGS) entry which is preliminary data.</text>
</comment>
<reference evidence="2 3" key="1">
    <citation type="submission" date="2017-07" db="EMBL/GenBank/DDBJ databases">
        <title>Bifidobacterium novel species.</title>
        <authorList>
            <person name="Lugli G.A."/>
            <person name="Milani C."/>
            <person name="Duranti S."/>
            <person name="Mangifesta M."/>
        </authorList>
    </citation>
    <scope>NUCLEOTIDE SEQUENCE [LARGE SCALE GENOMIC DNA]</scope>
    <source>
        <strain evidence="2 3">77</strain>
    </source>
</reference>
<organism evidence="2 3">
    <name type="scientific">Bifidobacterium parmae</name>
    <dbReference type="NCBI Taxonomy" id="361854"/>
    <lineage>
        <taxon>Bacteria</taxon>
        <taxon>Bacillati</taxon>
        <taxon>Actinomycetota</taxon>
        <taxon>Actinomycetes</taxon>
        <taxon>Bifidobacteriales</taxon>
        <taxon>Bifidobacteriaceae</taxon>
        <taxon>Bifidobacterium</taxon>
    </lineage>
</organism>
<evidence type="ECO:0000313" key="2">
    <source>
        <dbReference type="EMBL" id="PLS29870.1"/>
    </source>
</evidence>
<name>A0A2N5J6M6_9BIFI</name>
<sequence>MGRFPGKIAPAPLPTQENPENTPIAPGKIALSRCQRDYSRTSGPIPRKNRADAPPPHKKTRTTRLFPGKIAPVCLGTRVSAQESRHKSLGTRVSARERADRAEGMPPKKAWAPPVGNGGAHCWKGNEGKCGISRGPFLTGRRRSIEVSPLAGSSAITDCLRQRYVLLAAARLRLQTPQMFAVRLSLSEKPGRRAGRVT</sequence>
<feature type="compositionally biased region" description="Basic and acidic residues" evidence="1">
    <location>
        <begin position="94"/>
        <end position="103"/>
    </location>
</feature>
<evidence type="ECO:0000313" key="3">
    <source>
        <dbReference type="Proteomes" id="UP000235034"/>
    </source>
</evidence>
<dbReference type="Proteomes" id="UP000235034">
    <property type="component" value="Unassembled WGS sequence"/>
</dbReference>
<feature type="region of interest" description="Disordered" evidence="1">
    <location>
        <begin position="1"/>
        <end position="63"/>
    </location>
</feature>
<dbReference type="AlphaFoldDB" id="A0A2N5J6M6"/>
<evidence type="ECO:0000256" key="1">
    <source>
        <dbReference type="SAM" id="MobiDB-lite"/>
    </source>
</evidence>
<feature type="region of interest" description="Disordered" evidence="1">
    <location>
        <begin position="81"/>
        <end position="116"/>
    </location>
</feature>
<gene>
    <name evidence="2" type="ORF">Uis4E_0211</name>
</gene>
<keyword evidence="3" id="KW-1185">Reference proteome</keyword>
<dbReference type="EMBL" id="NMWT01000001">
    <property type="protein sequence ID" value="PLS29870.1"/>
    <property type="molecule type" value="Genomic_DNA"/>
</dbReference>